<feature type="domain" description="Mycothiol-dependent maleylpyruvate isomerase metal-binding" evidence="1">
    <location>
        <begin position="14"/>
        <end position="126"/>
    </location>
</feature>
<dbReference type="EMBL" id="JALXKZ020000008">
    <property type="protein sequence ID" value="MCV7628741.1"/>
    <property type="molecule type" value="Genomic_DNA"/>
</dbReference>
<dbReference type="AlphaFoldDB" id="A0AAP3AGM3"/>
<name>A0AAP3AGM3_MICLU</name>
<proteinExistence type="predicted"/>
<evidence type="ECO:0000313" key="3">
    <source>
        <dbReference type="Proteomes" id="UP001205867"/>
    </source>
</evidence>
<dbReference type="GO" id="GO:0046872">
    <property type="term" value="F:metal ion binding"/>
    <property type="evidence" value="ECO:0007669"/>
    <property type="project" value="InterPro"/>
</dbReference>
<evidence type="ECO:0000313" key="2">
    <source>
        <dbReference type="EMBL" id="MCV7628741.1"/>
    </source>
</evidence>
<protein>
    <submittedName>
        <fullName evidence="2">TIGR03086 family metal-binding protein</fullName>
    </submittedName>
</protein>
<comment type="caution">
    <text evidence="2">The sequence shown here is derived from an EMBL/GenBank/DDBJ whole genome shotgun (WGS) entry which is preliminary data.</text>
</comment>
<evidence type="ECO:0000259" key="1">
    <source>
        <dbReference type="Pfam" id="PF11716"/>
    </source>
</evidence>
<organism evidence="2 3">
    <name type="scientific">Micrococcus luteus</name>
    <name type="common">Micrococcus lysodeikticus</name>
    <dbReference type="NCBI Taxonomy" id="1270"/>
    <lineage>
        <taxon>Bacteria</taxon>
        <taxon>Bacillati</taxon>
        <taxon>Actinomycetota</taxon>
        <taxon>Actinomycetes</taxon>
        <taxon>Micrococcales</taxon>
        <taxon>Micrococcaceae</taxon>
        <taxon>Micrococcus</taxon>
    </lineage>
</organism>
<dbReference type="InterPro" id="IPR024344">
    <property type="entry name" value="MDMPI_metal-binding"/>
</dbReference>
<dbReference type="Proteomes" id="UP001205867">
    <property type="component" value="Unassembled WGS sequence"/>
</dbReference>
<accession>A0AAP3AGM3</accession>
<reference evidence="2" key="1">
    <citation type="submission" date="2023-06" db="EMBL/GenBank/DDBJ databases">
        <title>lsaBGC provides a comprehensive framework for evolutionary analysis of biosynthetic gene clusters within focal taxa.</title>
        <authorList>
            <person name="Salamzade R."/>
            <person name="Sandstrom S."/>
            <person name="Kalan L.R."/>
        </authorList>
    </citation>
    <scope>NUCLEOTIDE SEQUENCE</scope>
    <source>
        <strain evidence="2">P3-SID899</strain>
    </source>
</reference>
<dbReference type="InterPro" id="IPR017520">
    <property type="entry name" value="CHP03086"/>
</dbReference>
<dbReference type="InterPro" id="IPR017517">
    <property type="entry name" value="Maleyloyr_isom"/>
</dbReference>
<dbReference type="NCBIfam" id="TIGR03086">
    <property type="entry name" value="TIGR03086 family metal-binding protein"/>
    <property type="match status" value="1"/>
</dbReference>
<dbReference type="SUPFAM" id="SSF109854">
    <property type="entry name" value="DinB/YfiT-like putative metalloenzymes"/>
    <property type="match status" value="1"/>
</dbReference>
<gene>
    <name evidence="2" type="ORF">M3A82_005210</name>
</gene>
<dbReference type="NCBIfam" id="TIGR03083">
    <property type="entry name" value="maleylpyruvate isomerase family mycothiol-dependent enzyme"/>
    <property type="match status" value="1"/>
</dbReference>
<dbReference type="Pfam" id="PF11716">
    <property type="entry name" value="MDMPI_N"/>
    <property type="match status" value="1"/>
</dbReference>
<sequence length="184" mass="20206">MSIPATEVEARWNAAAEPFTAVVREVRDWDAATPCEGWDALDLLDHVIAGQRDFAARQGREVPLFDGSRQQMATQWAKHAAAMSALAGDEEFIMRPMKTALGEMPVGEALIRFHAFDLIVHRWDLARSQGVDARFTDAEMDCVEESLALFGDAAYTPGILGEPVPVADDADPQTRLLGRLGRRG</sequence>
<dbReference type="InterPro" id="IPR034660">
    <property type="entry name" value="DinB/YfiT-like"/>
</dbReference>